<dbReference type="InterPro" id="IPR003599">
    <property type="entry name" value="Ig_sub"/>
</dbReference>
<evidence type="ECO:0000313" key="22">
    <source>
        <dbReference type="Ensembl" id="ENSMODP00000007274.3"/>
    </source>
</evidence>
<dbReference type="GeneTree" id="ENSGT00940000156627"/>
<dbReference type="Gene3D" id="2.60.40.10">
    <property type="entry name" value="Immunoglobulins"/>
    <property type="match status" value="2"/>
</dbReference>
<dbReference type="PROSITE" id="PS51450">
    <property type="entry name" value="LRR"/>
    <property type="match status" value="2"/>
</dbReference>
<dbReference type="Gene3D" id="3.80.10.10">
    <property type="entry name" value="Ribonuclease Inhibitor"/>
    <property type="match status" value="1"/>
</dbReference>
<dbReference type="InterPro" id="IPR003598">
    <property type="entry name" value="Ig_sub2"/>
</dbReference>
<dbReference type="KEGG" id="mdo:100010253"/>
<dbReference type="PANTHER" id="PTHR45842:SF8">
    <property type="entry name" value="LEUCINE-RICH REPEAT, IMMUNOGLOBULIN-LIKE DOMAIN AND TRANSMEMBRANE DOMAIN-CONTAINING PROTEIN 3"/>
    <property type="match status" value="1"/>
</dbReference>
<sequence length="675" mass="73862">MHRLACLGLMFSFLAPARSSCPSQCTCGSPSRSDGVGSRLVLCNDPDIHEIPTNVPVDTTKLRIEKTVIRKIPAEAFYYLVELKYLWVTYNSVATIDTGGFYNLKHLHELCLDGNLLTAFPWESLLEMPNLRTLDLHNNRITSVPAEATRYLKNLTYLDISSNRLTTLPPDLLDTWPHFSADLGPRGMGLPPSRIILGLQDNPWFCDCHISKVMELSKTVDPTVVLLDPLLICSGPQSLMGISFQRAELEQCLKPSVMTSATKITSALGSNVLLRCDATGHPTPQLIWTRTDNLPVNSTVIQETPGDGIRWSIISLTGISYKDAGDYSCKAKNLAGTSEAIVSVTVVGIVATTVSPQMSGKRDGTHQPLEESKDAAEKSTLMTTSPSPPSTFSSFPSSSLSFSSLSSASTSPIITSTTIPITTEISANTKMTSRKPPKSFPIGKKNSKVVISGSKLPPASASKKEISLLSTAAITEPGTIIKNLKVVNETHESVTLTWKAVNPTKNTAITVLYSKYGEEDMVPLSTDSRESQITIDGLEAGMQYVACVCPKGAPPKTDQCITFSTDRINEKTNSQISFLILTSSAACVVVLPLIFYLFYKVLRLQCKPKAIREDDLARETYIQFDTLSPKPHPSRELWTRRRADESERLLLLCSQSSVDSPATFKNKGSRSEYYC</sequence>
<evidence type="ECO:0000256" key="14">
    <source>
        <dbReference type="ARBA" id="ARBA00023305"/>
    </source>
</evidence>
<dbReference type="PANTHER" id="PTHR45842">
    <property type="entry name" value="SYNAPTIC ADHESION-LIKE MOLECULE SALM"/>
    <property type="match status" value="1"/>
</dbReference>
<feature type="region of interest" description="Disordered" evidence="17">
    <location>
        <begin position="356"/>
        <end position="393"/>
    </location>
</feature>
<dbReference type="SMART" id="SM00408">
    <property type="entry name" value="IGc2"/>
    <property type="match status" value="1"/>
</dbReference>
<dbReference type="AlphaFoldDB" id="F6SN91"/>
<reference evidence="22 23" key="1">
    <citation type="journal article" date="2007" name="Nature">
        <title>Genome of the marsupial Monodelphis domestica reveals innovation in non-coding sequences.</title>
        <authorList>
            <person name="Mikkelsen T.S."/>
            <person name="Wakefield M.J."/>
            <person name="Aken B."/>
            <person name="Amemiya C.T."/>
            <person name="Chang J.L."/>
            <person name="Duke S."/>
            <person name="Garber M."/>
            <person name="Gentles A.J."/>
            <person name="Goodstadt L."/>
            <person name="Heger A."/>
            <person name="Jurka J."/>
            <person name="Kamal M."/>
            <person name="Mauceli E."/>
            <person name="Searle S.M."/>
            <person name="Sharpe T."/>
            <person name="Baker M.L."/>
            <person name="Batzer M.A."/>
            <person name="Benos P.V."/>
            <person name="Belov K."/>
            <person name="Clamp M."/>
            <person name="Cook A."/>
            <person name="Cuff J."/>
            <person name="Das R."/>
            <person name="Davidow L."/>
            <person name="Deakin J.E."/>
            <person name="Fazzari M.J."/>
            <person name="Glass J.L."/>
            <person name="Grabherr M."/>
            <person name="Greally J.M."/>
            <person name="Gu W."/>
            <person name="Hore T.A."/>
            <person name="Huttley G.A."/>
            <person name="Kleber M."/>
            <person name="Jirtle R.L."/>
            <person name="Koina E."/>
            <person name="Lee J.T."/>
            <person name="Mahony S."/>
            <person name="Marra M.A."/>
            <person name="Miller R.D."/>
            <person name="Nicholls R.D."/>
            <person name="Oda M."/>
            <person name="Papenfuss A.T."/>
            <person name="Parra Z.E."/>
            <person name="Pollock D.D."/>
            <person name="Ray D.A."/>
            <person name="Schein J.E."/>
            <person name="Speed T.P."/>
            <person name="Thompson K."/>
            <person name="VandeBerg J.L."/>
            <person name="Wade C.M."/>
            <person name="Walker J.A."/>
            <person name="Waters P.D."/>
            <person name="Webber C."/>
            <person name="Weidman J.R."/>
            <person name="Xie X."/>
            <person name="Zody M.C."/>
            <person name="Baldwin J."/>
            <person name="Abdouelleil A."/>
            <person name="Abdulkadir J."/>
            <person name="Abebe A."/>
            <person name="Abera B."/>
            <person name="Abreu J."/>
            <person name="Acer S.C."/>
            <person name="Aftuck L."/>
            <person name="Alexander A."/>
            <person name="An P."/>
            <person name="Anderson E."/>
            <person name="Anderson S."/>
            <person name="Arachi H."/>
            <person name="Azer M."/>
            <person name="Bachantsang P."/>
            <person name="Barry A."/>
            <person name="Bayul T."/>
            <person name="Berlin A."/>
            <person name="Bessette D."/>
            <person name="Bloom T."/>
            <person name="Bloom T."/>
            <person name="Boguslavskiy L."/>
            <person name="Bonnet C."/>
            <person name="Boukhgalter B."/>
            <person name="Bourzgui I."/>
            <person name="Brown A."/>
            <person name="Cahill P."/>
            <person name="Channer S."/>
            <person name="Cheshatsang Y."/>
            <person name="Chuda L."/>
            <person name="Citroen M."/>
            <person name="Collymore A."/>
            <person name="Cooke P."/>
            <person name="Costello M."/>
            <person name="D'Aco K."/>
            <person name="Daza R."/>
            <person name="De Haan G."/>
            <person name="DeGray S."/>
            <person name="DeMaso C."/>
            <person name="Dhargay N."/>
            <person name="Dooley K."/>
            <person name="Dooley E."/>
            <person name="Doricent M."/>
            <person name="Dorje P."/>
            <person name="Dorjee K."/>
            <person name="Dupes A."/>
            <person name="Elong R."/>
            <person name="Falk J."/>
            <person name="Farina A."/>
            <person name="Faro S."/>
            <person name="Ferguson D."/>
            <person name="Fisher S."/>
            <person name="Foley C.D."/>
            <person name="Franke A."/>
            <person name="Friedrich D."/>
            <person name="Gadbois L."/>
            <person name="Gearin G."/>
            <person name="Gearin C.R."/>
            <person name="Giannoukos G."/>
            <person name="Goode T."/>
            <person name="Graham J."/>
            <person name="Grandbois E."/>
            <person name="Grewal S."/>
            <person name="Gyaltsen K."/>
            <person name="Hafez N."/>
            <person name="Hagos B."/>
            <person name="Hall J."/>
            <person name="Henson C."/>
            <person name="Hollinger A."/>
            <person name="Honan T."/>
            <person name="Huard M.D."/>
            <person name="Hughes L."/>
            <person name="Hurhula B."/>
            <person name="Husby M.E."/>
            <person name="Kamat A."/>
            <person name="Kanga B."/>
            <person name="Kashin S."/>
            <person name="Khazanovich D."/>
            <person name="Kisner P."/>
            <person name="Lance K."/>
            <person name="Lara M."/>
            <person name="Lee W."/>
            <person name="Lennon N."/>
            <person name="Letendre F."/>
            <person name="LeVine R."/>
            <person name="Lipovsky A."/>
            <person name="Liu X."/>
            <person name="Liu J."/>
            <person name="Liu S."/>
            <person name="Lokyitsang T."/>
            <person name="Lokyitsang Y."/>
            <person name="Lubonja R."/>
            <person name="Lui A."/>
            <person name="MacDonald P."/>
            <person name="Magnisalis V."/>
            <person name="Maru K."/>
            <person name="Matthews C."/>
            <person name="McCusker W."/>
            <person name="McDonough S."/>
            <person name="Mehta T."/>
            <person name="Meldrim J."/>
            <person name="Meneus L."/>
            <person name="Mihai O."/>
            <person name="Mihalev A."/>
            <person name="Mihova T."/>
            <person name="Mittelman R."/>
            <person name="Mlenga V."/>
            <person name="Montmayeur A."/>
            <person name="Mulrain L."/>
            <person name="Navidi A."/>
            <person name="Naylor J."/>
            <person name="Negash T."/>
            <person name="Nguyen T."/>
            <person name="Nguyen N."/>
            <person name="Nicol R."/>
            <person name="Norbu C."/>
            <person name="Norbu N."/>
            <person name="Novod N."/>
            <person name="O'Neill B."/>
            <person name="Osman S."/>
            <person name="Markiewicz E."/>
            <person name="Oyono O.L."/>
            <person name="Patti C."/>
            <person name="Phunkhang P."/>
            <person name="Pierre F."/>
            <person name="Priest M."/>
            <person name="Raghuraman S."/>
            <person name="Rege F."/>
            <person name="Reyes R."/>
            <person name="Rise C."/>
            <person name="Rogov P."/>
            <person name="Ross K."/>
            <person name="Ryan E."/>
            <person name="Settipalli S."/>
            <person name="Shea T."/>
            <person name="Sherpa N."/>
            <person name="Shi L."/>
            <person name="Shih D."/>
            <person name="Sparrow T."/>
            <person name="Spaulding J."/>
            <person name="Stalker J."/>
            <person name="Stange-Thomann N."/>
            <person name="Stavropoulos S."/>
            <person name="Stone C."/>
            <person name="Strader C."/>
            <person name="Tesfaye S."/>
            <person name="Thomson T."/>
            <person name="Thoulutsang Y."/>
            <person name="Thoulutsang D."/>
            <person name="Topham K."/>
            <person name="Topping I."/>
            <person name="Tsamla T."/>
            <person name="Vassiliev H."/>
            <person name="Vo A."/>
            <person name="Wangchuk T."/>
            <person name="Wangdi T."/>
            <person name="Weiand M."/>
            <person name="Wilkinson J."/>
            <person name="Wilson A."/>
            <person name="Yadav S."/>
            <person name="Young G."/>
            <person name="Yu Q."/>
            <person name="Zembek L."/>
            <person name="Zhong D."/>
            <person name="Zimmer A."/>
            <person name="Zwirko Z."/>
            <person name="Jaffe D.B."/>
            <person name="Alvarez P."/>
            <person name="Brockman W."/>
            <person name="Butler J."/>
            <person name="Chin C."/>
            <person name="Gnerre S."/>
            <person name="MacCallum I."/>
            <person name="Graves J.A."/>
            <person name="Ponting C.P."/>
            <person name="Breen M."/>
            <person name="Samollow P.B."/>
            <person name="Lander E.S."/>
            <person name="Lindblad-Toh K."/>
        </authorList>
    </citation>
    <scope>NUCLEOTIDE SEQUENCE [LARGE SCALE GENOMIC DNA]</scope>
</reference>
<proteinExistence type="predicted"/>
<comment type="subcellular location">
    <subcellularLocation>
        <location evidence="1">Cell projection</location>
        <location evidence="1">Dendrite</location>
    </subcellularLocation>
    <subcellularLocation>
        <location evidence="16">Endomembrane system</location>
        <topology evidence="16">Single-pass type I membrane protein</topology>
    </subcellularLocation>
    <subcellularLocation>
        <location evidence="2">Endoplasmic reticulum membrane</location>
        <topology evidence="2">Single-pass membrane protein</topology>
    </subcellularLocation>
</comment>
<dbReference type="GO" id="GO:0051286">
    <property type="term" value="C:cell tip"/>
    <property type="evidence" value="ECO:0007669"/>
    <property type="project" value="Ensembl"/>
</dbReference>
<evidence type="ECO:0000256" key="6">
    <source>
        <dbReference type="ARBA" id="ARBA00022729"/>
    </source>
</evidence>
<dbReference type="InterPro" id="IPR007110">
    <property type="entry name" value="Ig-like_dom"/>
</dbReference>
<dbReference type="CTD" id="345193"/>
<dbReference type="Ensembl" id="ENSMODT00000007422.4">
    <property type="protein sequence ID" value="ENSMODP00000007274.3"/>
    <property type="gene ID" value="ENSMODG00000005879.4"/>
</dbReference>
<evidence type="ECO:0000256" key="10">
    <source>
        <dbReference type="ARBA" id="ARBA00023136"/>
    </source>
</evidence>
<dbReference type="SMART" id="SM00369">
    <property type="entry name" value="LRR_TYP"/>
    <property type="match status" value="4"/>
</dbReference>
<reference evidence="22" key="2">
    <citation type="submission" date="2025-08" db="UniProtKB">
        <authorList>
            <consortium name="Ensembl"/>
        </authorList>
    </citation>
    <scope>IDENTIFICATION</scope>
</reference>
<evidence type="ECO:0000256" key="11">
    <source>
        <dbReference type="ARBA" id="ARBA00023157"/>
    </source>
</evidence>
<keyword evidence="15" id="KW-0393">Immunoglobulin domain</keyword>
<evidence type="ECO:0000259" key="21">
    <source>
        <dbReference type="PROSITE" id="PS50853"/>
    </source>
</evidence>
<accession>F6SN91</accession>
<dbReference type="OMA" id="DMNEVPM"/>
<keyword evidence="11" id="KW-1015">Disulfide bond</keyword>
<evidence type="ECO:0000256" key="2">
    <source>
        <dbReference type="ARBA" id="ARBA00004389"/>
    </source>
</evidence>
<dbReference type="SMART" id="SM00060">
    <property type="entry name" value="FN3"/>
    <property type="match status" value="1"/>
</dbReference>
<dbReference type="InterPro" id="IPR013783">
    <property type="entry name" value="Ig-like_fold"/>
</dbReference>
<feature type="compositionally biased region" description="Low complexity" evidence="17">
    <location>
        <begin position="379"/>
        <end position="393"/>
    </location>
</feature>
<dbReference type="InterPro" id="IPR050467">
    <property type="entry name" value="LRFN"/>
</dbReference>
<dbReference type="InParanoid" id="F6SN91"/>
<keyword evidence="7" id="KW-0677">Repeat</keyword>
<dbReference type="InterPro" id="IPR036116">
    <property type="entry name" value="FN3_sf"/>
</dbReference>
<evidence type="ECO:0000256" key="3">
    <source>
        <dbReference type="ARBA" id="ARBA00022606"/>
    </source>
</evidence>
<keyword evidence="3" id="KW-0716">Sensory transduction</keyword>
<dbReference type="PROSITE" id="PS50853">
    <property type="entry name" value="FN3"/>
    <property type="match status" value="1"/>
</dbReference>
<dbReference type="HOGENOM" id="CLU_019650_0_0_1"/>
<dbReference type="eggNOG" id="KOG3510">
    <property type="taxonomic scope" value="Eukaryota"/>
</dbReference>
<dbReference type="Pfam" id="PF13855">
    <property type="entry name" value="LRR_8"/>
    <property type="match status" value="2"/>
</dbReference>
<evidence type="ECO:0000256" key="19">
    <source>
        <dbReference type="SAM" id="SignalP"/>
    </source>
</evidence>
<dbReference type="SUPFAM" id="SSF49265">
    <property type="entry name" value="Fibronectin type III"/>
    <property type="match status" value="1"/>
</dbReference>
<evidence type="ECO:0000256" key="5">
    <source>
        <dbReference type="ARBA" id="ARBA00022692"/>
    </source>
</evidence>
<dbReference type="GO" id="GO:0009416">
    <property type="term" value="P:response to light stimulus"/>
    <property type="evidence" value="ECO:0007669"/>
    <property type="project" value="Ensembl"/>
</dbReference>
<evidence type="ECO:0000256" key="7">
    <source>
        <dbReference type="ARBA" id="ARBA00022737"/>
    </source>
</evidence>
<dbReference type="STRING" id="13616.ENSMODP00000007274"/>
<dbReference type="Pfam" id="PF13927">
    <property type="entry name" value="Ig_3"/>
    <property type="match status" value="1"/>
</dbReference>
<evidence type="ECO:0000313" key="23">
    <source>
        <dbReference type="Proteomes" id="UP000002280"/>
    </source>
</evidence>
<dbReference type="GO" id="GO:0040036">
    <property type="term" value="P:regulation of fibroblast growth factor receptor signaling pathway"/>
    <property type="evidence" value="ECO:0007669"/>
    <property type="project" value="Ensembl"/>
</dbReference>
<evidence type="ECO:0000256" key="4">
    <source>
        <dbReference type="ARBA" id="ARBA00022614"/>
    </source>
</evidence>
<organism evidence="22 23">
    <name type="scientific">Monodelphis domestica</name>
    <name type="common">Gray short-tailed opossum</name>
    <dbReference type="NCBI Taxonomy" id="13616"/>
    <lineage>
        <taxon>Eukaryota</taxon>
        <taxon>Metazoa</taxon>
        <taxon>Chordata</taxon>
        <taxon>Craniata</taxon>
        <taxon>Vertebrata</taxon>
        <taxon>Euteleostomi</taxon>
        <taxon>Mammalia</taxon>
        <taxon>Metatheria</taxon>
        <taxon>Didelphimorphia</taxon>
        <taxon>Didelphidae</taxon>
        <taxon>Monodelphis</taxon>
    </lineage>
</organism>
<dbReference type="eggNOG" id="KOG0619">
    <property type="taxonomic scope" value="Eukaryota"/>
</dbReference>
<name>F6SN91_MONDO</name>
<dbReference type="GO" id="GO:0030425">
    <property type="term" value="C:dendrite"/>
    <property type="evidence" value="ECO:0007669"/>
    <property type="project" value="UniProtKB-SubCell"/>
</dbReference>
<keyword evidence="12" id="KW-0325">Glycoprotein</keyword>
<feature type="region of interest" description="Disordered" evidence="17">
    <location>
        <begin position="425"/>
        <end position="444"/>
    </location>
</feature>
<keyword evidence="23" id="KW-1185">Reference proteome</keyword>
<keyword evidence="14" id="KW-0844">Vision</keyword>
<dbReference type="CDD" id="cd00063">
    <property type="entry name" value="FN3"/>
    <property type="match status" value="1"/>
</dbReference>
<feature type="domain" description="Ig-like" evidence="20">
    <location>
        <begin position="255"/>
        <end position="345"/>
    </location>
</feature>
<evidence type="ECO:0000256" key="16">
    <source>
        <dbReference type="ARBA" id="ARBA00046288"/>
    </source>
</evidence>
<dbReference type="SUPFAM" id="SSF52058">
    <property type="entry name" value="L domain-like"/>
    <property type="match status" value="1"/>
</dbReference>
<keyword evidence="6 19" id="KW-0732">Signal</keyword>
<dbReference type="InterPro" id="IPR003591">
    <property type="entry name" value="Leu-rich_rpt_typical-subtyp"/>
</dbReference>
<feature type="chain" id="PRO_5003346508" evidence="19">
    <location>
        <begin position="20"/>
        <end position="675"/>
    </location>
</feature>
<evidence type="ECO:0000256" key="9">
    <source>
        <dbReference type="ARBA" id="ARBA00022989"/>
    </source>
</evidence>
<evidence type="ECO:0000256" key="17">
    <source>
        <dbReference type="SAM" id="MobiDB-lite"/>
    </source>
</evidence>
<evidence type="ECO:0000256" key="12">
    <source>
        <dbReference type="ARBA" id="ARBA00023180"/>
    </source>
</evidence>
<dbReference type="Bgee" id="ENSMODG00000005879">
    <property type="expression patterns" value="Expressed in adult mammalian kidney and 5 other cell types or tissues"/>
</dbReference>
<dbReference type="InterPro" id="IPR001611">
    <property type="entry name" value="Leu-rich_rpt"/>
</dbReference>
<evidence type="ECO:0000256" key="1">
    <source>
        <dbReference type="ARBA" id="ARBA00004279"/>
    </source>
</evidence>
<keyword evidence="4" id="KW-0433">Leucine-rich repeat</keyword>
<dbReference type="FunFam" id="2.60.40.10:FF:000744">
    <property type="entry name" value="Leucine rich repeat, Ig-like and transmembrane domains 1"/>
    <property type="match status" value="1"/>
</dbReference>
<dbReference type="GO" id="GO:0060386">
    <property type="term" value="P:synapse assembly involved in innervation"/>
    <property type="evidence" value="ECO:0007669"/>
    <property type="project" value="Ensembl"/>
</dbReference>
<gene>
    <name evidence="22" type="primary">LRIT3</name>
</gene>
<dbReference type="FunCoup" id="F6SN91">
    <property type="interactions" value="1"/>
</dbReference>
<keyword evidence="9 18" id="KW-1133">Transmembrane helix</keyword>
<feature type="transmembrane region" description="Helical" evidence="18">
    <location>
        <begin position="576"/>
        <end position="599"/>
    </location>
</feature>
<dbReference type="InterPro" id="IPR032675">
    <property type="entry name" value="LRR_dom_sf"/>
</dbReference>
<reference evidence="22" key="3">
    <citation type="submission" date="2025-09" db="UniProtKB">
        <authorList>
            <consortium name="Ensembl"/>
        </authorList>
    </citation>
    <scope>IDENTIFICATION</scope>
</reference>
<dbReference type="GO" id="GO:0005789">
    <property type="term" value="C:endoplasmic reticulum membrane"/>
    <property type="evidence" value="ECO:0007669"/>
    <property type="project" value="UniProtKB-SubCell"/>
</dbReference>
<dbReference type="InterPro" id="IPR003961">
    <property type="entry name" value="FN3_dom"/>
</dbReference>
<dbReference type="GO" id="GO:0099536">
    <property type="term" value="P:synaptic signaling"/>
    <property type="evidence" value="ECO:0007669"/>
    <property type="project" value="Ensembl"/>
</dbReference>
<dbReference type="GO" id="GO:0007601">
    <property type="term" value="P:visual perception"/>
    <property type="evidence" value="ECO:0007669"/>
    <property type="project" value="UniProtKB-KW"/>
</dbReference>
<dbReference type="Proteomes" id="UP000002280">
    <property type="component" value="Chromosome 5"/>
</dbReference>
<dbReference type="SUPFAM" id="SSF48726">
    <property type="entry name" value="Immunoglobulin"/>
    <property type="match status" value="1"/>
</dbReference>
<dbReference type="FunFam" id="3.80.10.10:FF:000058">
    <property type="entry name" value="immunoglobulin superfamily containing leucine-rich repeat protein 2"/>
    <property type="match status" value="1"/>
</dbReference>
<dbReference type="OrthoDB" id="9229163at2759"/>
<evidence type="ECO:0000256" key="13">
    <source>
        <dbReference type="ARBA" id="ARBA00023273"/>
    </source>
</evidence>
<keyword evidence="13" id="KW-0966">Cell projection</keyword>
<dbReference type="GO" id="GO:0045202">
    <property type="term" value="C:synapse"/>
    <property type="evidence" value="ECO:0007669"/>
    <property type="project" value="GOC"/>
</dbReference>
<dbReference type="GO" id="GO:0010467">
    <property type="term" value="P:gene expression"/>
    <property type="evidence" value="ECO:0007669"/>
    <property type="project" value="Ensembl"/>
</dbReference>
<keyword evidence="10 18" id="KW-0472">Membrane</keyword>
<keyword evidence="5 18" id="KW-0812">Transmembrane</keyword>
<protein>
    <submittedName>
        <fullName evidence="22">Leucine rich repeat, Ig-like and transmembrane domains 3</fullName>
    </submittedName>
</protein>
<feature type="compositionally biased region" description="Basic and acidic residues" evidence="17">
    <location>
        <begin position="360"/>
        <end position="377"/>
    </location>
</feature>
<evidence type="ECO:0000256" key="18">
    <source>
        <dbReference type="SAM" id="Phobius"/>
    </source>
</evidence>
<keyword evidence="8" id="KW-0256">Endoplasmic reticulum</keyword>
<dbReference type="GO" id="GO:0008104">
    <property type="term" value="P:intracellular protein localization"/>
    <property type="evidence" value="ECO:0007669"/>
    <property type="project" value="Ensembl"/>
</dbReference>
<dbReference type="PROSITE" id="PS50835">
    <property type="entry name" value="IG_LIKE"/>
    <property type="match status" value="1"/>
</dbReference>
<dbReference type="InterPro" id="IPR036179">
    <property type="entry name" value="Ig-like_dom_sf"/>
</dbReference>
<dbReference type="GeneID" id="100010253"/>
<evidence type="ECO:0000256" key="8">
    <source>
        <dbReference type="ARBA" id="ARBA00022824"/>
    </source>
</evidence>
<dbReference type="SMART" id="SM00409">
    <property type="entry name" value="IG"/>
    <property type="match status" value="1"/>
</dbReference>
<feature type="domain" description="Fibronectin type-III" evidence="21">
    <location>
        <begin position="480"/>
        <end position="568"/>
    </location>
</feature>
<feature type="signal peptide" evidence="19">
    <location>
        <begin position="1"/>
        <end position="19"/>
    </location>
</feature>
<evidence type="ECO:0000256" key="15">
    <source>
        <dbReference type="ARBA" id="ARBA00023319"/>
    </source>
</evidence>
<evidence type="ECO:0000259" key="20">
    <source>
        <dbReference type="PROSITE" id="PS50835"/>
    </source>
</evidence>